<proteinExistence type="predicted"/>
<name>A0A5B7HZS4_PORTR</name>
<comment type="caution">
    <text evidence="1">The sequence shown here is derived from an EMBL/GenBank/DDBJ whole genome shotgun (WGS) entry which is preliminary data.</text>
</comment>
<dbReference type="Proteomes" id="UP000324222">
    <property type="component" value="Unassembled WGS sequence"/>
</dbReference>
<keyword evidence="2" id="KW-1185">Reference proteome</keyword>
<evidence type="ECO:0000313" key="2">
    <source>
        <dbReference type="Proteomes" id="UP000324222"/>
    </source>
</evidence>
<dbReference type="AlphaFoldDB" id="A0A5B7HZS4"/>
<sequence>MKSKFEAEEKAGGCGRFVYTGREEAGGRAAVSSVAGLEWTLDTRVLFGLPGDTHSFVGLCLVSR</sequence>
<protein>
    <submittedName>
        <fullName evidence="1">Uncharacterized protein</fullName>
    </submittedName>
</protein>
<gene>
    <name evidence="1" type="ORF">E2C01_068560</name>
</gene>
<evidence type="ECO:0000313" key="1">
    <source>
        <dbReference type="EMBL" id="MPC74208.1"/>
    </source>
</evidence>
<dbReference type="EMBL" id="VSRR010038453">
    <property type="protein sequence ID" value="MPC74208.1"/>
    <property type="molecule type" value="Genomic_DNA"/>
</dbReference>
<reference evidence="1 2" key="1">
    <citation type="submission" date="2019-05" db="EMBL/GenBank/DDBJ databases">
        <title>Another draft genome of Portunus trituberculatus and its Hox gene families provides insights of decapod evolution.</title>
        <authorList>
            <person name="Jeong J.-H."/>
            <person name="Song I."/>
            <person name="Kim S."/>
            <person name="Choi T."/>
            <person name="Kim D."/>
            <person name="Ryu S."/>
            <person name="Kim W."/>
        </authorList>
    </citation>
    <scope>NUCLEOTIDE SEQUENCE [LARGE SCALE GENOMIC DNA]</scope>
    <source>
        <tissue evidence="1">Muscle</tissue>
    </source>
</reference>
<organism evidence="1 2">
    <name type="scientific">Portunus trituberculatus</name>
    <name type="common">Swimming crab</name>
    <name type="synonym">Neptunus trituberculatus</name>
    <dbReference type="NCBI Taxonomy" id="210409"/>
    <lineage>
        <taxon>Eukaryota</taxon>
        <taxon>Metazoa</taxon>
        <taxon>Ecdysozoa</taxon>
        <taxon>Arthropoda</taxon>
        <taxon>Crustacea</taxon>
        <taxon>Multicrustacea</taxon>
        <taxon>Malacostraca</taxon>
        <taxon>Eumalacostraca</taxon>
        <taxon>Eucarida</taxon>
        <taxon>Decapoda</taxon>
        <taxon>Pleocyemata</taxon>
        <taxon>Brachyura</taxon>
        <taxon>Eubrachyura</taxon>
        <taxon>Portunoidea</taxon>
        <taxon>Portunidae</taxon>
        <taxon>Portuninae</taxon>
        <taxon>Portunus</taxon>
    </lineage>
</organism>
<accession>A0A5B7HZS4</accession>